<dbReference type="AlphaFoldDB" id="A0AAD5RYC7"/>
<feature type="region of interest" description="Disordered" evidence="1">
    <location>
        <begin position="87"/>
        <end position="115"/>
    </location>
</feature>
<dbReference type="InterPro" id="IPR036770">
    <property type="entry name" value="Ankyrin_rpt-contain_sf"/>
</dbReference>
<proteinExistence type="predicted"/>
<accession>A0AAD5RYC7</accession>
<dbReference type="EMBL" id="JAKWBI020000016">
    <property type="protein sequence ID" value="KAJ2906276.1"/>
    <property type="molecule type" value="Genomic_DNA"/>
</dbReference>
<keyword evidence="3" id="KW-1185">Reference proteome</keyword>
<protein>
    <submittedName>
        <fullName evidence="2">Uncharacterized protein</fullName>
    </submittedName>
</protein>
<sequence length="277" mass="30883">MHSNYQRAVRPRGAAITGWCEPSRPRAKNSVEWEAIFDFLIQILLEAGNDILCLAARSGCLMLIKRLFEAAKVDPDLKAAIMADNRKTKSAAKGPRRSRLPPVYRPGSLGGSRRRGPLPMPAAWHRALWARYPDAQVFRILIQNWPEGVYLKNVGNDTPLVDFIFNCNEDEDEVIEHLQMLIVSMGNVDASGKDDEAWHTPLRTAARQAKAKVCRFPITDGSADIYSVLGVDQVSSAGDQKAWDEVKMPEELCSLLPLAVSADYILVPTCFELNYCI</sequence>
<evidence type="ECO:0000256" key="1">
    <source>
        <dbReference type="SAM" id="MobiDB-lite"/>
    </source>
</evidence>
<name>A0AAD5RYC7_9PEZI</name>
<evidence type="ECO:0000313" key="3">
    <source>
        <dbReference type="Proteomes" id="UP001201980"/>
    </source>
</evidence>
<evidence type="ECO:0000313" key="2">
    <source>
        <dbReference type="EMBL" id="KAJ2906276.1"/>
    </source>
</evidence>
<organism evidence="2 3">
    <name type="scientific">Zalerion maritima</name>
    <dbReference type="NCBI Taxonomy" id="339359"/>
    <lineage>
        <taxon>Eukaryota</taxon>
        <taxon>Fungi</taxon>
        <taxon>Dikarya</taxon>
        <taxon>Ascomycota</taxon>
        <taxon>Pezizomycotina</taxon>
        <taxon>Sordariomycetes</taxon>
        <taxon>Lulworthiomycetidae</taxon>
        <taxon>Lulworthiales</taxon>
        <taxon>Lulworthiaceae</taxon>
        <taxon>Zalerion</taxon>
    </lineage>
</organism>
<dbReference type="Gene3D" id="1.25.40.20">
    <property type="entry name" value="Ankyrin repeat-containing domain"/>
    <property type="match status" value="1"/>
</dbReference>
<feature type="compositionally biased region" description="Basic residues" evidence="1">
    <location>
        <begin position="88"/>
        <end position="99"/>
    </location>
</feature>
<dbReference type="Proteomes" id="UP001201980">
    <property type="component" value="Unassembled WGS sequence"/>
</dbReference>
<comment type="caution">
    <text evidence="2">The sequence shown here is derived from an EMBL/GenBank/DDBJ whole genome shotgun (WGS) entry which is preliminary data.</text>
</comment>
<reference evidence="2" key="1">
    <citation type="submission" date="2022-07" db="EMBL/GenBank/DDBJ databases">
        <title>Draft genome sequence of Zalerion maritima ATCC 34329, a (micro)plastics degrading marine fungus.</title>
        <authorList>
            <person name="Paco A."/>
            <person name="Goncalves M.F.M."/>
            <person name="Rocha-Santos T.A.P."/>
            <person name="Alves A."/>
        </authorList>
    </citation>
    <scope>NUCLEOTIDE SEQUENCE</scope>
    <source>
        <strain evidence="2">ATCC 34329</strain>
    </source>
</reference>
<gene>
    <name evidence="2" type="ORF">MKZ38_002355</name>
</gene>